<proteinExistence type="predicted"/>
<reference evidence="6 8" key="2">
    <citation type="submission" date="2016-09" db="EMBL/GenBank/DDBJ databases">
        <authorList>
            <consortium name="Pathogen Informatics"/>
        </authorList>
    </citation>
    <scope>NUCLEOTIDE SEQUENCE [LARGE SCALE GENOMIC DNA]</scope>
    <source>
        <strain evidence="6 8">82B</strain>
    </source>
</reference>
<dbReference type="EMBL" id="FMPI01000002">
    <property type="protein sequence ID" value="SCS42044.1"/>
    <property type="molecule type" value="Genomic_DNA"/>
</dbReference>
<evidence type="ECO:0000313" key="5">
    <source>
        <dbReference type="EMBL" id="SCS42044.1"/>
    </source>
</evidence>
<dbReference type="NCBIfam" id="NF033788">
    <property type="entry name" value="HTH_metalloreg"/>
    <property type="match status" value="1"/>
</dbReference>
<evidence type="ECO:0000313" key="8">
    <source>
        <dbReference type="Proteomes" id="UP000095768"/>
    </source>
</evidence>
<dbReference type="InterPro" id="IPR018334">
    <property type="entry name" value="ArsR_HTH"/>
</dbReference>
<dbReference type="SUPFAM" id="SSF46785">
    <property type="entry name" value="Winged helix' DNA-binding domain"/>
    <property type="match status" value="1"/>
</dbReference>
<dbReference type="RefSeq" id="WP_069994610.1">
    <property type="nucleotide sequence ID" value="NZ_FMPG01000002.1"/>
</dbReference>
<dbReference type="PRINTS" id="PR00778">
    <property type="entry name" value="HTHARSR"/>
</dbReference>
<keyword evidence="2" id="KW-0238">DNA-binding</keyword>
<evidence type="ECO:0000256" key="2">
    <source>
        <dbReference type="ARBA" id="ARBA00023125"/>
    </source>
</evidence>
<evidence type="ECO:0000313" key="6">
    <source>
        <dbReference type="EMBL" id="SCS60605.1"/>
    </source>
</evidence>
<dbReference type="GO" id="GO:0003700">
    <property type="term" value="F:DNA-binding transcription factor activity"/>
    <property type="evidence" value="ECO:0007669"/>
    <property type="project" value="InterPro"/>
</dbReference>
<dbReference type="InterPro" id="IPR036388">
    <property type="entry name" value="WH-like_DNA-bd_sf"/>
</dbReference>
<dbReference type="InterPro" id="IPR036390">
    <property type="entry name" value="WH_DNA-bd_sf"/>
</dbReference>
<dbReference type="PANTHER" id="PTHR33154">
    <property type="entry name" value="TRANSCRIPTIONAL REGULATOR, ARSR FAMILY"/>
    <property type="match status" value="1"/>
</dbReference>
<sequence>MSYQALATLLKVLSDPSRLEILDLISCGELCACDLLAHFQFSQPTLSHHMKALVDCDLVLTRKEGNKHMYQLNHETFDLVNENLKTMNTANQRCICNNLKSGACS</sequence>
<dbReference type="GO" id="GO:0003677">
    <property type="term" value="F:DNA binding"/>
    <property type="evidence" value="ECO:0007669"/>
    <property type="project" value="UniProtKB-KW"/>
</dbReference>
<dbReference type="Proteomes" id="UP000095412">
    <property type="component" value="Unassembled WGS sequence"/>
</dbReference>
<evidence type="ECO:0000256" key="3">
    <source>
        <dbReference type="ARBA" id="ARBA00023163"/>
    </source>
</evidence>
<dbReference type="Gene3D" id="1.10.10.10">
    <property type="entry name" value="Winged helix-like DNA-binding domain superfamily/Winged helix DNA-binding domain"/>
    <property type="match status" value="1"/>
</dbReference>
<gene>
    <name evidence="6" type="primary">arsR_1</name>
    <name evidence="6" type="ORF">SAMEA2297795_00796</name>
    <name evidence="5" type="ORF">SAMEA2297796_00474</name>
</gene>
<keyword evidence="3" id="KW-0804">Transcription</keyword>
<organism evidence="6 8">
    <name type="scientific">Staphylococcus caeli</name>
    <dbReference type="NCBI Taxonomy" id="2201815"/>
    <lineage>
        <taxon>Bacteria</taxon>
        <taxon>Bacillati</taxon>
        <taxon>Bacillota</taxon>
        <taxon>Bacilli</taxon>
        <taxon>Bacillales</taxon>
        <taxon>Staphylococcaceae</taxon>
        <taxon>Staphylococcus</taxon>
    </lineage>
</organism>
<dbReference type="InterPro" id="IPR051081">
    <property type="entry name" value="HTH_MetalResp_TranReg"/>
</dbReference>
<dbReference type="SMART" id="SM00418">
    <property type="entry name" value="HTH_ARSR"/>
    <property type="match status" value="1"/>
</dbReference>
<accession>A0A1D4HXW9</accession>
<dbReference type="PANTHER" id="PTHR33154:SF18">
    <property type="entry name" value="ARSENICAL RESISTANCE OPERON REPRESSOR"/>
    <property type="match status" value="1"/>
</dbReference>
<keyword evidence="1" id="KW-0805">Transcription regulation</keyword>
<evidence type="ECO:0000259" key="4">
    <source>
        <dbReference type="PROSITE" id="PS50987"/>
    </source>
</evidence>
<dbReference type="PROSITE" id="PS00846">
    <property type="entry name" value="HTH_ARSR_1"/>
    <property type="match status" value="1"/>
</dbReference>
<evidence type="ECO:0000313" key="7">
    <source>
        <dbReference type="Proteomes" id="UP000095412"/>
    </source>
</evidence>
<dbReference type="Pfam" id="PF01022">
    <property type="entry name" value="HTH_5"/>
    <property type="match status" value="1"/>
</dbReference>
<dbReference type="Proteomes" id="UP000095768">
    <property type="component" value="Unassembled WGS sequence"/>
</dbReference>
<name>A0A1D4HXW9_9STAP</name>
<dbReference type="InterPro" id="IPR001845">
    <property type="entry name" value="HTH_ArsR_DNA-bd_dom"/>
</dbReference>
<evidence type="ECO:0000256" key="1">
    <source>
        <dbReference type="ARBA" id="ARBA00023015"/>
    </source>
</evidence>
<reference evidence="5 7" key="1">
    <citation type="submission" date="2016-09" db="EMBL/GenBank/DDBJ databases">
        <authorList>
            <consortium name="Pathogen Informatics"/>
            <person name="Sun Q."/>
            <person name="Inoue M."/>
        </authorList>
    </citation>
    <scope>NUCLEOTIDE SEQUENCE [LARGE SCALE GENOMIC DNA]</scope>
    <source>
        <strain evidence="5 7">82C</strain>
    </source>
</reference>
<dbReference type="InterPro" id="IPR011991">
    <property type="entry name" value="ArsR-like_HTH"/>
</dbReference>
<dbReference type="PROSITE" id="PS50987">
    <property type="entry name" value="HTH_ARSR_2"/>
    <property type="match status" value="1"/>
</dbReference>
<keyword evidence="7" id="KW-1185">Reference proteome</keyword>
<dbReference type="CDD" id="cd00090">
    <property type="entry name" value="HTH_ARSR"/>
    <property type="match status" value="1"/>
</dbReference>
<feature type="domain" description="HTH arsR-type" evidence="4">
    <location>
        <begin position="1"/>
        <end position="92"/>
    </location>
</feature>
<dbReference type="AlphaFoldDB" id="A0A1D4HXW9"/>
<dbReference type="OrthoDB" id="9798835at2"/>
<dbReference type="EMBL" id="FMPG01000002">
    <property type="protein sequence ID" value="SCS60605.1"/>
    <property type="molecule type" value="Genomic_DNA"/>
</dbReference>
<protein>
    <submittedName>
        <fullName evidence="6">Arsenical resistance operon repressor</fullName>
    </submittedName>
</protein>